<feature type="region of interest" description="Disordered" evidence="1">
    <location>
        <begin position="31"/>
        <end position="58"/>
    </location>
</feature>
<dbReference type="InterPro" id="IPR029000">
    <property type="entry name" value="Cyclophilin-like_dom_sf"/>
</dbReference>
<sequence length="175" mass="19067">MRRDSMARFVCMLLVVLSLTACNVREAPVGSPTFPAQSAAPVEETVSPQQSPEAGSSQEEAMLKITVGDYELLATFEDNSSAEEFKQLLAQGPVTVEMDDYGGFEKVGSLGTTLTRNDRQITTEPGDVILYQGNQLTIYYGTNTWSFTRLARIDDPTDLKAKLGEGTVQITFSLA</sequence>
<dbReference type="AlphaFoldDB" id="A6P243"/>
<feature type="chain" id="PRO_5002700983" description="Cyclophilin-like domain-containing protein" evidence="2">
    <location>
        <begin position="27"/>
        <end position="175"/>
    </location>
</feature>
<dbReference type="eggNOG" id="COG4925">
    <property type="taxonomic scope" value="Bacteria"/>
</dbReference>
<feature type="signal peptide" evidence="2">
    <location>
        <begin position="1"/>
        <end position="26"/>
    </location>
</feature>
<organism evidence="4 5">
    <name type="scientific">Pseudoflavonifractor capillosus ATCC 29799</name>
    <dbReference type="NCBI Taxonomy" id="411467"/>
    <lineage>
        <taxon>Bacteria</taxon>
        <taxon>Bacillati</taxon>
        <taxon>Bacillota</taxon>
        <taxon>Clostridia</taxon>
        <taxon>Eubacteriales</taxon>
        <taxon>Oscillospiraceae</taxon>
        <taxon>Pseudoflavonifractor</taxon>
    </lineage>
</organism>
<comment type="caution">
    <text evidence="4">The sequence shown here is derived from an EMBL/GenBank/DDBJ whole genome shotgun (WGS) entry which is preliminary data.</text>
</comment>
<keyword evidence="5" id="KW-1185">Reference proteome</keyword>
<reference evidence="4 5" key="1">
    <citation type="submission" date="2007-04" db="EMBL/GenBank/DDBJ databases">
        <authorList>
            <person name="Fulton L."/>
            <person name="Clifton S."/>
            <person name="Fulton B."/>
            <person name="Xu J."/>
            <person name="Minx P."/>
            <person name="Pepin K.H."/>
            <person name="Johnson M."/>
            <person name="Thiruvilangam P."/>
            <person name="Bhonagiri V."/>
            <person name="Nash W.E."/>
            <person name="Mardis E.R."/>
            <person name="Wilson R.K."/>
        </authorList>
    </citation>
    <scope>NUCLEOTIDE SEQUENCE [LARGE SCALE GENOMIC DNA]</scope>
    <source>
        <strain evidence="4 5">ATCC 29799</strain>
    </source>
</reference>
<dbReference type="InterPro" id="IPR041183">
    <property type="entry name" value="Cyclophilin-like"/>
</dbReference>
<keyword evidence="2" id="KW-0732">Signal</keyword>
<dbReference type="PROSITE" id="PS51257">
    <property type="entry name" value="PROKAR_LIPOPROTEIN"/>
    <property type="match status" value="1"/>
</dbReference>
<dbReference type="Pfam" id="PF18050">
    <property type="entry name" value="Cyclophil_like2"/>
    <property type="match status" value="1"/>
</dbReference>
<gene>
    <name evidence="4" type="ORF">BACCAP_04572</name>
</gene>
<reference evidence="4 5" key="2">
    <citation type="submission" date="2007-06" db="EMBL/GenBank/DDBJ databases">
        <title>Draft genome sequence of Pseudoflavonifractor capillosus ATCC 29799.</title>
        <authorList>
            <person name="Sudarsanam P."/>
            <person name="Ley R."/>
            <person name="Guruge J."/>
            <person name="Turnbaugh P.J."/>
            <person name="Mahowald M."/>
            <person name="Liep D."/>
            <person name="Gordon J."/>
        </authorList>
    </citation>
    <scope>NUCLEOTIDE SEQUENCE [LARGE SCALE GENOMIC DNA]</scope>
    <source>
        <strain evidence="4 5">ATCC 29799</strain>
    </source>
</reference>
<evidence type="ECO:0000313" key="5">
    <source>
        <dbReference type="Proteomes" id="UP000003639"/>
    </source>
</evidence>
<dbReference type="STRING" id="411467.BACCAP_04572"/>
<evidence type="ECO:0000256" key="2">
    <source>
        <dbReference type="SAM" id="SignalP"/>
    </source>
</evidence>
<dbReference type="EMBL" id="AAXG02000049">
    <property type="protein sequence ID" value="EDM97713.1"/>
    <property type="molecule type" value="Genomic_DNA"/>
</dbReference>
<dbReference type="Proteomes" id="UP000003639">
    <property type="component" value="Unassembled WGS sequence"/>
</dbReference>
<accession>A6P243</accession>
<dbReference type="Gene3D" id="2.40.100.20">
    <property type="match status" value="1"/>
</dbReference>
<dbReference type="SUPFAM" id="SSF50891">
    <property type="entry name" value="Cyclophilin-like"/>
    <property type="match status" value="1"/>
</dbReference>
<evidence type="ECO:0000313" key="4">
    <source>
        <dbReference type="EMBL" id="EDM97713.1"/>
    </source>
</evidence>
<feature type="compositionally biased region" description="Polar residues" evidence="1">
    <location>
        <begin position="46"/>
        <end position="58"/>
    </location>
</feature>
<proteinExistence type="predicted"/>
<evidence type="ECO:0000259" key="3">
    <source>
        <dbReference type="Pfam" id="PF18050"/>
    </source>
</evidence>
<name>A6P243_9FIRM</name>
<evidence type="ECO:0000256" key="1">
    <source>
        <dbReference type="SAM" id="MobiDB-lite"/>
    </source>
</evidence>
<feature type="domain" description="Cyclophilin-like" evidence="3">
    <location>
        <begin position="65"/>
        <end position="172"/>
    </location>
</feature>
<protein>
    <recommendedName>
        <fullName evidence="3">Cyclophilin-like domain-containing protein</fullName>
    </recommendedName>
</protein>